<evidence type="ECO:0000313" key="8">
    <source>
        <dbReference type="Proteomes" id="UP000439780"/>
    </source>
</evidence>
<keyword evidence="3 5" id="KW-1133">Transmembrane helix</keyword>
<protein>
    <recommendedName>
        <fullName evidence="6">GtrA/DPMS transmembrane domain-containing protein</fullName>
    </recommendedName>
</protein>
<proteinExistence type="predicted"/>
<dbReference type="Proteomes" id="UP000439780">
    <property type="component" value="Unassembled WGS sequence"/>
</dbReference>
<reference evidence="7 8" key="1">
    <citation type="submission" date="2019-12" db="EMBL/GenBank/DDBJ databases">
        <title>Genomic-based taxomic classification of the family Erythrobacteraceae.</title>
        <authorList>
            <person name="Xu L."/>
        </authorList>
    </citation>
    <scope>NUCLEOTIDE SEQUENCE [LARGE SCALE GENOMIC DNA]</scope>
    <source>
        <strain evidence="7 8">KEMB 9005-328</strain>
    </source>
</reference>
<evidence type="ECO:0000313" key="7">
    <source>
        <dbReference type="EMBL" id="MXP29385.1"/>
    </source>
</evidence>
<keyword evidence="4 5" id="KW-0472">Membrane</keyword>
<name>A0A845AKK9_9SPHN</name>
<evidence type="ECO:0000256" key="3">
    <source>
        <dbReference type="ARBA" id="ARBA00022989"/>
    </source>
</evidence>
<feature type="transmembrane region" description="Helical" evidence="5">
    <location>
        <begin position="73"/>
        <end position="89"/>
    </location>
</feature>
<dbReference type="InterPro" id="IPR007267">
    <property type="entry name" value="GtrA_DPMS_TM"/>
</dbReference>
<comment type="caution">
    <text evidence="7">The sequence shown here is derived from an EMBL/GenBank/DDBJ whole genome shotgun (WGS) entry which is preliminary data.</text>
</comment>
<keyword evidence="8" id="KW-1185">Reference proteome</keyword>
<dbReference type="GO" id="GO:0000271">
    <property type="term" value="P:polysaccharide biosynthetic process"/>
    <property type="evidence" value="ECO:0007669"/>
    <property type="project" value="InterPro"/>
</dbReference>
<keyword evidence="2 5" id="KW-0812">Transmembrane</keyword>
<evidence type="ECO:0000256" key="5">
    <source>
        <dbReference type="SAM" id="Phobius"/>
    </source>
</evidence>
<dbReference type="Pfam" id="PF04138">
    <property type="entry name" value="GtrA_DPMS_TM"/>
    <property type="match status" value="1"/>
</dbReference>
<evidence type="ECO:0000259" key="6">
    <source>
        <dbReference type="Pfam" id="PF04138"/>
    </source>
</evidence>
<comment type="subcellular location">
    <subcellularLocation>
        <location evidence="1">Membrane</location>
        <topology evidence="1">Multi-pass membrane protein</topology>
    </subcellularLocation>
</comment>
<evidence type="ECO:0000256" key="4">
    <source>
        <dbReference type="ARBA" id="ARBA00023136"/>
    </source>
</evidence>
<feature type="transmembrane region" description="Helical" evidence="5">
    <location>
        <begin position="33"/>
        <end position="53"/>
    </location>
</feature>
<feature type="domain" description="GtrA/DPMS transmembrane" evidence="6">
    <location>
        <begin position="3"/>
        <end position="115"/>
    </location>
</feature>
<sequence>MLRFLVSTGFSAAMSFGLPVALHELANAPKTTAVAIGFVTAYLGNILLLRLYVFRSSGSWLHQMSRYIPTNGFFRLCEYFAVVGLFQHLGVDYRVAILLVLATSSIIKFFAYRLIFGHRSDRARSAAELQVSDPLER</sequence>
<evidence type="ECO:0000256" key="1">
    <source>
        <dbReference type="ARBA" id="ARBA00004141"/>
    </source>
</evidence>
<feature type="transmembrane region" description="Helical" evidence="5">
    <location>
        <begin position="95"/>
        <end position="115"/>
    </location>
</feature>
<dbReference type="AlphaFoldDB" id="A0A845AKK9"/>
<accession>A0A845AKK9</accession>
<organism evidence="7 8">
    <name type="scientific">Qipengyuania algicida</name>
    <dbReference type="NCBI Taxonomy" id="1836209"/>
    <lineage>
        <taxon>Bacteria</taxon>
        <taxon>Pseudomonadati</taxon>
        <taxon>Pseudomonadota</taxon>
        <taxon>Alphaproteobacteria</taxon>
        <taxon>Sphingomonadales</taxon>
        <taxon>Erythrobacteraceae</taxon>
        <taxon>Qipengyuania</taxon>
    </lineage>
</organism>
<evidence type="ECO:0000256" key="2">
    <source>
        <dbReference type="ARBA" id="ARBA00022692"/>
    </source>
</evidence>
<dbReference type="GO" id="GO:0016020">
    <property type="term" value="C:membrane"/>
    <property type="evidence" value="ECO:0007669"/>
    <property type="project" value="UniProtKB-SubCell"/>
</dbReference>
<dbReference type="EMBL" id="WTYA01000008">
    <property type="protein sequence ID" value="MXP29385.1"/>
    <property type="molecule type" value="Genomic_DNA"/>
</dbReference>
<gene>
    <name evidence="7" type="ORF">GRI58_11180</name>
</gene>